<feature type="transmembrane region" description="Helical" evidence="5">
    <location>
        <begin position="20"/>
        <end position="42"/>
    </location>
</feature>
<reference evidence="7" key="1">
    <citation type="journal article" date="2019" name="Int. J. Syst. Evol. Microbiol.">
        <title>The Global Catalogue of Microorganisms (GCM) 10K type strain sequencing project: providing services to taxonomists for standard genome sequencing and annotation.</title>
        <authorList>
            <consortium name="The Broad Institute Genomics Platform"/>
            <consortium name="The Broad Institute Genome Sequencing Center for Infectious Disease"/>
            <person name="Wu L."/>
            <person name="Ma J."/>
        </authorList>
    </citation>
    <scope>NUCLEOTIDE SEQUENCE [LARGE SCALE GENOMIC DNA]</scope>
    <source>
        <strain evidence="7">KCTC 32239</strain>
    </source>
</reference>
<gene>
    <name evidence="6" type="ORF">GCM10011613_11560</name>
</gene>
<protein>
    <submittedName>
        <fullName evidence="6">Membrane protein</fullName>
    </submittedName>
</protein>
<evidence type="ECO:0000256" key="2">
    <source>
        <dbReference type="ARBA" id="ARBA00022692"/>
    </source>
</evidence>
<comment type="caution">
    <text evidence="6">The sequence shown here is derived from an EMBL/GenBank/DDBJ whole genome shotgun (WGS) entry which is preliminary data.</text>
</comment>
<dbReference type="EMBL" id="BMYZ01000001">
    <property type="protein sequence ID" value="GGY68934.1"/>
    <property type="molecule type" value="Genomic_DNA"/>
</dbReference>
<dbReference type="Proteomes" id="UP000619761">
    <property type="component" value="Unassembled WGS sequence"/>
</dbReference>
<keyword evidence="2 5" id="KW-0812">Transmembrane</keyword>
<evidence type="ECO:0000256" key="3">
    <source>
        <dbReference type="ARBA" id="ARBA00022989"/>
    </source>
</evidence>
<keyword evidence="4 5" id="KW-0472">Membrane</keyword>
<dbReference type="RefSeq" id="WP_189416659.1">
    <property type="nucleotide sequence ID" value="NZ_BMYZ01000001.1"/>
</dbReference>
<accession>A0ABQ3AWD8</accession>
<feature type="transmembrane region" description="Helical" evidence="5">
    <location>
        <begin position="88"/>
        <end position="107"/>
    </location>
</feature>
<evidence type="ECO:0000313" key="7">
    <source>
        <dbReference type="Proteomes" id="UP000619761"/>
    </source>
</evidence>
<dbReference type="InterPro" id="IPR019109">
    <property type="entry name" value="MamF_MmsF"/>
</dbReference>
<evidence type="ECO:0000256" key="4">
    <source>
        <dbReference type="ARBA" id="ARBA00023136"/>
    </source>
</evidence>
<evidence type="ECO:0000256" key="5">
    <source>
        <dbReference type="SAM" id="Phobius"/>
    </source>
</evidence>
<name>A0ABQ3AWD8_9GAMM</name>
<proteinExistence type="predicted"/>
<keyword evidence="7" id="KW-1185">Reference proteome</keyword>
<feature type="transmembrane region" description="Helical" evidence="5">
    <location>
        <begin position="63"/>
        <end position="82"/>
    </location>
</feature>
<dbReference type="Pfam" id="PF09685">
    <property type="entry name" value="MamF_MmsF"/>
    <property type="match status" value="1"/>
</dbReference>
<organism evidence="6 7">
    <name type="scientific">Cellvibrio zantedeschiae</name>
    <dbReference type="NCBI Taxonomy" id="1237077"/>
    <lineage>
        <taxon>Bacteria</taxon>
        <taxon>Pseudomonadati</taxon>
        <taxon>Pseudomonadota</taxon>
        <taxon>Gammaproteobacteria</taxon>
        <taxon>Cellvibrionales</taxon>
        <taxon>Cellvibrionaceae</taxon>
        <taxon>Cellvibrio</taxon>
    </lineage>
</organism>
<sequence>MEEQSFSSPVTTPSQDSKNIALLVWIGTIFFGFIPALIVYLIKTDDAYVADQSKEALNWSITVIIGVAIAWVLCLILIGFLILPVIGILNLVFCILGALGASSGKLFRVPFAIRLIK</sequence>
<keyword evidence="3 5" id="KW-1133">Transmembrane helix</keyword>
<evidence type="ECO:0000256" key="1">
    <source>
        <dbReference type="ARBA" id="ARBA00004141"/>
    </source>
</evidence>
<evidence type="ECO:0000313" key="6">
    <source>
        <dbReference type="EMBL" id="GGY68934.1"/>
    </source>
</evidence>
<comment type="subcellular location">
    <subcellularLocation>
        <location evidence="1">Membrane</location>
        <topology evidence="1">Multi-pass membrane protein</topology>
    </subcellularLocation>
</comment>